<protein>
    <recommendedName>
        <fullName evidence="3">DUF4402 domain-containing protein</fullName>
    </recommendedName>
</protein>
<dbReference type="Proteomes" id="UP000253410">
    <property type="component" value="Unassembled WGS sequence"/>
</dbReference>
<name>A0A365XXW2_9BACT</name>
<evidence type="ECO:0008006" key="3">
    <source>
        <dbReference type="Google" id="ProtNLM"/>
    </source>
</evidence>
<accession>A0A365XXW2</accession>
<dbReference type="Pfam" id="PF14352">
    <property type="entry name" value="DUF4402"/>
    <property type="match status" value="1"/>
</dbReference>
<keyword evidence="2" id="KW-1185">Reference proteome</keyword>
<evidence type="ECO:0000313" key="1">
    <source>
        <dbReference type="EMBL" id="RBL91206.1"/>
    </source>
</evidence>
<comment type="caution">
    <text evidence="1">The sequence shown here is derived from an EMBL/GenBank/DDBJ whole genome shotgun (WGS) entry which is preliminary data.</text>
</comment>
<organism evidence="1 2">
    <name type="scientific">Chitinophaga flava</name>
    <dbReference type="NCBI Taxonomy" id="2259036"/>
    <lineage>
        <taxon>Bacteria</taxon>
        <taxon>Pseudomonadati</taxon>
        <taxon>Bacteroidota</taxon>
        <taxon>Chitinophagia</taxon>
        <taxon>Chitinophagales</taxon>
        <taxon>Chitinophagaceae</taxon>
        <taxon>Chitinophaga</taxon>
    </lineage>
</organism>
<proteinExistence type="predicted"/>
<gene>
    <name evidence="1" type="ORF">DF182_00865</name>
</gene>
<dbReference type="OrthoDB" id="1443914at2"/>
<sequence length="160" mass="16845">MGKKSIQQARWWAVTGILFLLPWLPVKAQVRPTIIQQLNFGTFSTGQSGGTITISPTGACSTTGDVIPINKGGVATPAVIELEAPIGSRIAILETNSLLKGSNGSTMTLRIKGSEPAMPFMTKAPRTSITIGGTLTVNRPGHMSSGKYDGQIFITFLAGE</sequence>
<dbReference type="AlphaFoldDB" id="A0A365XXW2"/>
<dbReference type="RefSeq" id="WP_113613805.1">
    <property type="nucleotide sequence ID" value="NZ_QFFJ01000001.1"/>
</dbReference>
<evidence type="ECO:0000313" key="2">
    <source>
        <dbReference type="Proteomes" id="UP000253410"/>
    </source>
</evidence>
<reference evidence="1 2" key="1">
    <citation type="submission" date="2018-05" db="EMBL/GenBank/DDBJ databases">
        <title>Chitinophaga sp. K3CV102501T nov., isolated from isolated from a monsoon evergreen broad-leaved forest soil.</title>
        <authorList>
            <person name="Lv Y."/>
        </authorList>
    </citation>
    <scope>NUCLEOTIDE SEQUENCE [LARGE SCALE GENOMIC DNA]</scope>
    <source>
        <strain evidence="1 2">GDMCC 1.1325</strain>
    </source>
</reference>
<dbReference type="EMBL" id="QFFJ01000001">
    <property type="protein sequence ID" value="RBL91206.1"/>
    <property type="molecule type" value="Genomic_DNA"/>
</dbReference>
<dbReference type="InterPro" id="IPR025514">
    <property type="entry name" value="DUF4402"/>
</dbReference>